<feature type="transmembrane region" description="Helical" evidence="8">
    <location>
        <begin position="344"/>
        <end position="363"/>
    </location>
</feature>
<keyword evidence="2" id="KW-1003">Cell membrane</keyword>
<sequence>MAEGRHRISGVSLLPQRVAAVLLWLLGRLSILALVGIDDYTVINDVAYYHRGITEGTLPEYPEPALWLLYPLHALFPGDADMFTLAYVGLWLLLDVAFCLWLARGRHGAGLWFWLLFSTACGPMLVFRMDLVPALLVGVAALGVLHNSRISAVALGYATAVKLWPGVLAAGLVAGWRERRTWRQLFWFLGTLLLSAAITAVFFGPDRVLSPLNYQGERGLQVESVAATPFVLLAWLQPDQWQISYAPSKSFEIQGLGTGIAAQLCSVAMLALLLFAFGFALRRFLRGGWHPHSTLAFWLVVLIALIVVNKVFSTQYLLWMGPLLAACLVGTAGREGGVPRPLKILTWLAIPTAALGTLVYPVFYDQLVDADPQLIAVVILSLRNIAMLGLLWQAIAWLRLELRTEGKEHSRDKVHHP</sequence>
<feature type="transmembrane region" description="Helical" evidence="8">
    <location>
        <begin position="82"/>
        <end position="103"/>
    </location>
</feature>
<feature type="transmembrane region" description="Helical" evidence="8">
    <location>
        <begin position="149"/>
        <end position="173"/>
    </location>
</feature>
<protein>
    <recommendedName>
        <fullName evidence="11">DUF2029 domain-containing protein</fullName>
    </recommendedName>
</protein>
<accession>A0A6B8WNE7</accession>
<feature type="transmembrane region" description="Helical" evidence="8">
    <location>
        <begin position="20"/>
        <end position="37"/>
    </location>
</feature>
<feature type="transmembrane region" description="Helical" evidence="8">
    <location>
        <begin position="110"/>
        <end position="129"/>
    </location>
</feature>
<gene>
    <name evidence="9" type="ORF">COCCU_09720</name>
</gene>
<evidence type="ECO:0000256" key="3">
    <source>
        <dbReference type="ARBA" id="ARBA00022679"/>
    </source>
</evidence>
<organism evidence="9 10">
    <name type="scientific">Corynebacterium occultum</name>
    <dbReference type="NCBI Taxonomy" id="2675219"/>
    <lineage>
        <taxon>Bacteria</taxon>
        <taxon>Bacillati</taxon>
        <taxon>Actinomycetota</taxon>
        <taxon>Actinomycetes</taxon>
        <taxon>Mycobacteriales</taxon>
        <taxon>Corynebacteriaceae</taxon>
        <taxon>Corynebacterium</taxon>
    </lineage>
</organism>
<evidence type="ECO:0000256" key="6">
    <source>
        <dbReference type="ARBA" id="ARBA00023136"/>
    </source>
</evidence>
<dbReference type="Proteomes" id="UP000424462">
    <property type="component" value="Chromosome"/>
</dbReference>
<dbReference type="Pfam" id="PF09594">
    <property type="entry name" value="GT87"/>
    <property type="match status" value="1"/>
</dbReference>
<reference evidence="9 10" key="1">
    <citation type="submission" date="2019-11" db="EMBL/GenBank/DDBJ databases">
        <title>Complete genome sequence of Corynebacterium kalinowskii 1959, a novel Corynebacterium species isolated from soil of a small paddock in Vilsendorf, Germany.</title>
        <authorList>
            <person name="Schaffert L."/>
            <person name="Ruwe M."/>
            <person name="Milse J."/>
            <person name="Hanuschka K."/>
            <person name="Ortseifen V."/>
            <person name="Droste J."/>
            <person name="Brandt D."/>
            <person name="Schlueter L."/>
            <person name="Kutter Y."/>
            <person name="Vinke S."/>
            <person name="Viehoefer P."/>
            <person name="Jacob L."/>
            <person name="Luebke N.-C."/>
            <person name="Schulte-Berndt E."/>
            <person name="Hain C."/>
            <person name="Linder M."/>
            <person name="Schmidt P."/>
            <person name="Wollenschlaeger L."/>
            <person name="Luttermann T."/>
            <person name="Thieme E."/>
            <person name="Hassa J."/>
            <person name="Haak M."/>
            <person name="Wittchen M."/>
            <person name="Mentz A."/>
            <person name="Persicke M."/>
            <person name="Busche T."/>
            <person name="Ruckert C."/>
        </authorList>
    </citation>
    <scope>NUCLEOTIDE SEQUENCE [LARGE SCALE GENOMIC DNA]</scope>
    <source>
        <strain evidence="9 10">2039</strain>
    </source>
</reference>
<evidence type="ECO:0000256" key="1">
    <source>
        <dbReference type="ARBA" id="ARBA00004651"/>
    </source>
</evidence>
<keyword evidence="6 8" id="KW-0472">Membrane</keyword>
<proteinExistence type="inferred from homology"/>
<feature type="transmembrane region" description="Helical" evidence="8">
    <location>
        <begin position="375"/>
        <end position="398"/>
    </location>
</feature>
<dbReference type="GO" id="GO:0016758">
    <property type="term" value="F:hexosyltransferase activity"/>
    <property type="evidence" value="ECO:0007669"/>
    <property type="project" value="InterPro"/>
</dbReference>
<evidence type="ECO:0000256" key="5">
    <source>
        <dbReference type="ARBA" id="ARBA00022989"/>
    </source>
</evidence>
<name>A0A6B8WNE7_9CORY</name>
<evidence type="ECO:0000256" key="7">
    <source>
        <dbReference type="ARBA" id="ARBA00024033"/>
    </source>
</evidence>
<evidence type="ECO:0000256" key="2">
    <source>
        <dbReference type="ARBA" id="ARBA00022475"/>
    </source>
</evidence>
<evidence type="ECO:0000256" key="4">
    <source>
        <dbReference type="ARBA" id="ARBA00022692"/>
    </source>
</evidence>
<comment type="similarity">
    <text evidence="7">Belongs to the glycosyltransferase 87 family.</text>
</comment>
<feature type="transmembrane region" description="Helical" evidence="8">
    <location>
        <begin position="293"/>
        <end position="310"/>
    </location>
</feature>
<evidence type="ECO:0000256" key="8">
    <source>
        <dbReference type="SAM" id="Phobius"/>
    </source>
</evidence>
<comment type="subcellular location">
    <subcellularLocation>
        <location evidence="1">Cell membrane</location>
        <topology evidence="1">Multi-pass membrane protein</topology>
    </subcellularLocation>
</comment>
<evidence type="ECO:0000313" key="9">
    <source>
        <dbReference type="EMBL" id="QGU07868.1"/>
    </source>
</evidence>
<evidence type="ECO:0000313" key="10">
    <source>
        <dbReference type="Proteomes" id="UP000424462"/>
    </source>
</evidence>
<dbReference type="InterPro" id="IPR018584">
    <property type="entry name" value="GT87"/>
</dbReference>
<feature type="transmembrane region" description="Helical" evidence="8">
    <location>
        <begin position="260"/>
        <end position="281"/>
    </location>
</feature>
<dbReference type="EMBL" id="CP046455">
    <property type="protein sequence ID" value="QGU07868.1"/>
    <property type="molecule type" value="Genomic_DNA"/>
</dbReference>
<dbReference type="AlphaFoldDB" id="A0A6B8WNE7"/>
<evidence type="ECO:0008006" key="11">
    <source>
        <dbReference type="Google" id="ProtNLM"/>
    </source>
</evidence>
<keyword evidence="10" id="KW-1185">Reference proteome</keyword>
<feature type="transmembrane region" description="Helical" evidence="8">
    <location>
        <begin position="316"/>
        <end position="332"/>
    </location>
</feature>
<keyword evidence="5 8" id="KW-1133">Transmembrane helix</keyword>
<dbReference type="GO" id="GO:0005886">
    <property type="term" value="C:plasma membrane"/>
    <property type="evidence" value="ECO:0007669"/>
    <property type="project" value="UniProtKB-SubCell"/>
</dbReference>
<feature type="transmembrane region" description="Helical" evidence="8">
    <location>
        <begin position="185"/>
        <end position="204"/>
    </location>
</feature>
<keyword evidence="3" id="KW-0808">Transferase</keyword>
<dbReference type="KEGG" id="cok:COCCU_09720"/>
<keyword evidence="4 8" id="KW-0812">Transmembrane</keyword>